<dbReference type="AlphaFoldDB" id="A0A4Y7PRN3"/>
<dbReference type="EMBL" id="ML170225">
    <property type="protein sequence ID" value="TDL17239.1"/>
    <property type="molecule type" value="Genomic_DNA"/>
</dbReference>
<gene>
    <name evidence="1" type="ORF">BD410DRAFT_794538</name>
</gene>
<dbReference type="PROSITE" id="PS51257">
    <property type="entry name" value="PROKAR_LIPOPROTEIN"/>
    <property type="match status" value="1"/>
</dbReference>
<dbReference type="Proteomes" id="UP000294933">
    <property type="component" value="Unassembled WGS sequence"/>
</dbReference>
<evidence type="ECO:0000313" key="2">
    <source>
        <dbReference type="Proteomes" id="UP000294933"/>
    </source>
</evidence>
<sequence length="216" mass="23673">MSCKLAFHSGLPGQQQGGCSCTFPNLHGMSKDMTNALLRSLATLVDPATSSEVGGYRLLEVTWFKPGSDAFGSHHSIWFGPRETPLLAIATAPWYHLCCNDLTSPAPPVWADVLLQEPLAVKGSIHEHGTVKPDKTQQFEEDFKHAYASMVSKVPLAGEVKQQECGERLLQLLKALDAKDSFYQNHPMDIMKAMIFPGATPGMDWLPGRSGPWPRA</sequence>
<evidence type="ECO:0000313" key="1">
    <source>
        <dbReference type="EMBL" id="TDL17239.1"/>
    </source>
</evidence>
<reference evidence="1 2" key="1">
    <citation type="submission" date="2018-06" db="EMBL/GenBank/DDBJ databases">
        <title>A transcriptomic atlas of mushroom development highlights an independent origin of complex multicellularity.</title>
        <authorList>
            <consortium name="DOE Joint Genome Institute"/>
            <person name="Krizsan K."/>
            <person name="Almasi E."/>
            <person name="Merenyi Z."/>
            <person name="Sahu N."/>
            <person name="Viragh M."/>
            <person name="Koszo T."/>
            <person name="Mondo S."/>
            <person name="Kiss B."/>
            <person name="Balint B."/>
            <person name="Kues U."/>
            <person name="Barry K."/>
            <person name="Hegedus J.C."/>
            <person name="Henrissat B."/>
            <person name="Johnson J."/>
            <person name="Lipzen A."/>
            <person name="Ohm R."/>
            <person name="Nagy I."/>
            <person name="Pangilinan J."/>
            <person name="Yan J."/>
            <person name="Xiong Y."/>
            <person name="Grigoriev I.V."/>
            <person name="Hibbett D.S."/>
            <person name="Nagy L.G."/>
        </authorList>
    </citation>
    <scope>NUCLEOTIDE SEQUENCE [LARGE SCALE GENOMIC DNA]</scope>
    <source>
        <strain evidence="1 2">SZMC22713</strain>
    </source>
</reference>
<keyword evidence="2" id="KW-1185">Reference proteome</keyword>
<proteinExistence type="predicted"/>
<accession>A0A4Y7PRN3</accession>
<name>A0A4Y7PRN3_9AGAM</name>
<protein>
    <submittedName>
        <fullName evidence="1">Uncharacterized protein</fullName>
    </submittedName>
</protein>
<organism evidence="1 2">
    <name type="scientific">Rickenella mellea</name>
    <dbReference type="NCBI Taxonomy" id="50990"/>
    <lineage>
        <taxon>Eukaryota</taxon>
        <taxon>Fungi</taxon>
        <taxon>Dikarya</taxon>
        <taxon>Basidiomycota</taxon>
        <taxon>Agaricomycotina</taxon>
        <taxon>Agaricomycetes</taxon>
        <taxon>Hymenochaetales</taxon>
        <taxon>Rickenellaceae</taxon>
        <taxon>Rickenella</taxon>
    </lineage>
</organism>
<dbReference type="VEuPathDB" id="FungiDB:BD410DRAFT_794538"/>